<protein>
    <recommendedName>
        <fullName evidence="8">Segregation and condensation protein B</fullName>
    </recommendedName>
</protein>
<dbReference type="RefSeq" id="WP_145277807.1">
    <property type="nucleotide sequence ID" value="NZ_CP036272.1"/>
</dbReference>
<gene>
    <name evidence="6" type="ORF">SV7mr_53510</name>
</gene>
<evidence type="ECO:0008006" key="8">
    <source>
        <dbReference type="Google" id="ProtNLM"/>
    </source>
</evidence>
<dbReference type="NCBIfam" id="TIGR00281">
    <property type="entry name" value="SMC-Scp complex subunit ScpB"/>
    <property type="match status" value="1"/>
</dbReference>
<name>A0A517T352_9BACT</name>
<dbReference type="InterPro" id="IPR036390">
    <property type="entry name" value="WH_DNA-bd_sf"/>
</dbReference>
<dbReference type="SUPFAM" id="SSF46785">
    <property type="entry name" value="Winged helix' DNA-binding domain"/>
    <property type="match status" value="2"/>
</dbReference>
<dbReference type="Pfam" id="PF04079">
    <property type="entry name" value="SMC_ScpB"/>
    <property type="match status" value="1"/>
</dbReference>
<keyword evidence="4" id="KW-0131">Cell cycle</keyword>
<feature type="compositionally biased region" description="Polar residues" evidence="5">
    <location>
        <begin position="55"/>
        <end position="73"/>
    </location>
</feature>
<dbReference type="EMBL" id="CP036272">
    <property type="protein sequence ID" value="QDT62800.1"/>
    <property type="molecule type" value="Genomic_DNA"/>
</dbReference>
<keyword evidence="3" id="KW-0159">Chromosome partition</keyword>
<dbReference type="Proteomes" id="UP000315003">
    <property type="component" value="Chromosome"/>
</dbReference>
<evidence type="ECO:0000256" key="1">
    <source>
        <dbReference type="ARBA" id="ARBA00022490"/>
    </source>
</evidence>
<accession>A0A517T352</accession>
<organism evidence="6 7">
    <name type="scientific">Stieleria bergensis</name>
    <dbReference type="NCBI Taxonomy" id="2528025"/>
    <lineage>
        <taxon>Bacteria</taxon>
        <taxon>Pseudomonadati</taxon>
        <taxon>Planctomycetota</taxon>
        <taxon>Planctomycetia</taxon>
        <taxon>Pirellulales</taxon>
        <taxon>Pirellulaceae</taxon>
        <taxon>Stieleria</taxon>
    </lineage>
</organism>
<dbReference type="GO" id="GO:0051304">
    <property type="term" value="P:chromosome separation"/>
    <property type="evidence" value="ECO:0007669"/>
    <property type="project" value="InterPro"/>
</dbReference>
<dbReference type="GO" id="GO:0051301">
    <property type="term" value="P:cell division"/>
    <property type="evidence" value="ECO:0007669"/>
    <property type="project" value="UniProtKB-KW"/>
</dbReference>
<evidence type="ECO:0000256" key="5">
    <source>
        <dbReference type="SAM" id="MobiDB-lite"/>
    </source>
</evidence>
<proteinExistence type="predicted"/>
<feature type="region of interest" description="Disordered" evidence="5">
    <location>
        <begin position="53"/>
        <end position="87"/>
    </location>
</feature>
<dbReference type="PANTHER" id="PTHR34298:SF2">
    <property type="entry name" value="SEGREGATION AND CONDENSATION PROTEIN B"/>
    <property type="match status" value="1"/>
</dbReference>
<evidence type="ECO:0000256" key="3">
    <source>
        <dbReference type="ARBA" id="ARBA00022829"/>
    </source>
</evidence>
<evidence type="ECO:0000313" key="6">
    <source>
        <dbReference type="EMBL" id="QDT62800.1"/>
    </source>
</evidence>
<dbReference type="OrthoDB" id="9806226at2"/>
<dbReference type="PANTHER" id="PTHR34298">
    <property type="entry name" value="SEGREGATION AND CONDENSATION PROTEIN B"/>
    <property type="match status" value="1"/>
</dbReference>
<evidence type="ECO:0000256" key="4">
    <source>
        <dbReference type="ARBA" id="ARBA00023306"/>
    </source>
</evidence>
<dbReference type="InterPro" id="IPR036388">
    <property type="entry name" value="WH-like_DNA-bd_sf"/>
</dbReference>
<dbReference type="AlphaFoldDB" id="A0A517T352"/>
<keyword evidence="1" id="KW-0963">Cytoplasm</keyword>
<dbReference type="Gene3D" id="1.10.10.10">
    <property type="entry name" value="Winged helix-like DNA-binding domain superfamily/Winged helix DNA-binding domain"/>
    <property type="match status" value="2"/>
</dbReference>
<dbReference type="InterPro" id="IPR005234">
    <property type="entry name" value="ScpB_csome_segregation"/>
</dbReference>
<evidence type="ECO:0000313" key="7">
    <source>
        <dbReference type="Proteomes" id="UP000315003"/>
    </source>
</evidence>
<keyword evidence="2" id="KW-0132">Cell division</keyword>
<evidence type="ECO:0000256" key="2">
    <source>
        <dbReference type="ARBA" id="ARBA00022618"/>
    </source>
</evidence>
<sequence length="271" mass="29882">MRQFYRNQLYRSQFAIEHPGTAAVGAAFGAAASAASGEFAGAIPATRRPYDVGWQNATHGNSSHSSVTESATDPRSGAAARGLDPDEDVGKKQMRLEAVLLVAKTPLNTRKLAQLAHLADGTEARTLVRRLNKLYDELGRAVRIEQLAGGYRLMTRSVYAPWLARLGHLPEAIRLSSPMMETLAVVAYRGPVSRADIESVRGVACGELLRQLMDRELIRIAGRSEDLGRPYLYDITKHFMKLFGLPNRDALPRINWEPLQESTDHSPNHPT</sequence>
<reference evidence="6 7" key="1">
    <citation type="submission" date="2019-02" db="EMBL/GenBank/DDBJ databases">
        <title>Deep-cultivation of Planctomycetes and their phenomic and genomic characterization uncovers novel biology.</title>
        <authorList>
            <person name="Wiegand S."/>
            <person name="Jogler M."/>
            <person name="Boedeker C."/>
            <person name="Pinto D."/>
            <person name="Vollmers J."/>
            <person name="Rivas-Marin E."/>
            <person name="Kohn T."/>
            <person name="Peeters S.H."/>
            <person name="Heuer A."/>
            <person name="Rast P."/>
            <person name="Oberbeckmann S."/>
            <person name="Bunk B."/>
            <person name="Jeske O."/>
            <person name="Meyerdierks A."/>
            <person name="Storesund J.E."/>
            <person name="Kallscheuer N."/>
            <person name="Luecker S."/>
            <person name="Lage O.M."/>
            <person name="Pohl T."/>
            <person name="Merkel B.J."/>
            <person name="Hornburger P."/>
            <person name="Mueller R.-W."/>
            <person name="Bruemmer F."/>
            <person name="Labrenz M."/>
            <person name="Spormann A.M."/>
            <person name="Op den Camp H."/>
            <person name="Overmann J."/>
            <person name="Amann R."/>
            <person name="Jetten M.S.M."/>
            <person name="Mascher T."/>
            <person name="Medema M.H."/>
            <person name="Devos D.P."/>
            <person name="Kaster A.-K."/>
            <person name="Ovreas L."/>
            <person name="Rohde M."/>
            <person name="Galperin M.Y."/>
            <person name="Jogler C."/>
        </authorList>
    </citation>
    <scope>NUCLEOTIDE SEQUENCE [LARGE SCALE GENOMIC DNA]</scope>
    <source>
        <strain evidence="6 7">SV_7m_r</strain>
    </source>
</reference>
<keyword evidence="7" id="KW-1185">Reference proteome</keyword>